<organism evidence="1 2">
    <name type="scientific">Meloidogyne enterolobii</name>
    <name type="common">Root-knot nematode worm</name>
    <name type="synonym">Meloidogyne mayaguensis</name>
    <dbReference type="NCBI Taxonomy" id="390850"/>
    <lineage>
        <taxon>Eukaryota</taxon>
        <taxon>Metazoa</taxon>
        <taxon>Ecdysozoa</taxon>
        <taxon>Nematoda</taxon>
        <taxon>Chromadorea</taxon>
        <taxon>Rhabditida</taxon>
        <taxon>Tylenchina</taxon>
        <taxon>Tylenchomorpha</taxon>
        <taxon>Tylenchoidea</taxon>
        <taxon>Meloidogynidae</taxon>
        <taxon>Meloidogyninae</taxon>
        <taxon>Meloidogyne</taxon>
    </lineage>
</organism>
<evidence type="ECO:0000313" key="1">
    <source>
        <dbReference type="EMBL" id="CAK5086083.1"/>
    </source>
</evidence>
<keyword evidence="2" id="KW-1185">Reference proteome</keyword>
<gene>
    <name evidence="1" type="ORF">MENTE1834_LOCUS33572</name>
</gene>
<sequence length="477" mass="54774">MSFTNSNNETKNEIVENENPENLEDLIDIGMNNEEIKVENQQVEEDGRANLKIQKLSTKTKRNLNPTPKECSICERMASGYFFYGVICCDGCKHFFHRCITSKNKYKCEKDGNCNLSYNINVCKSCRFDKCILKGMYIQTTKGRQPEKVLEIQTMIQNKRRELASKGKYVQGKSNNCAGEEVNFVDLQNSMLAAQNKQFLEYLLTVEQSVYRTRDSGIDECHYNSSCNSLASLLERKENLIAMKHENLGVHKNSKSVHAPIEGFIAFSKLPKPFTDVLLIIVDTARTMPFFEKLDLSDKICLIATITMPTLALHFGYYCSRMLSETVVFPNGYPIKDVFNTNFYKEDMTINKFIKKLFDNSMGPFNRLQLSKEEFVLLRAIIFSHFASSGLSQYGRQLLLTEAEKYSDMLMKMLQSRYGPLPGARRYAELFHLVEFCFNCGNNHCLFLNYLAYVTDRGYFHNSMPEALVNLCLGCKT</sequence>
<comment type="caution">
    <text evidence="1">The sequence shown here is derived from an EMBL/GenBank/DDBJ whole genome shotgun (WGS) entry which is preliminary data.</text>
</comment>
<dbReference type="Proteomes" id="UP001497535">
    <property type="component" value="Unassembled WGS sequence"/>
</dbReference>
<dbReference type="EMBL" id="CAVMJV010000059">
    <property type="protein sequence ID" value="CAK5086083.1"/>
    <property type="molecule type" value="Genomic_DNA"/>
</dbReference>
<name>A0ACB1A4K2_MELEN</name>
<evidence type="ECO:0000313" key="2">
    <source>
        <dbReference type="Proteomes" id="UP001497535"/>
    </source>
</evidence>
<reference evidence="1" key="1">
    <citation type="submission" date="2023-11" db="EMBL/GenBank/DDBJ databases">
        <authorList>
            <person name="Poullet M."/>
        </authorList>
    </citation>
    <scope>NUCLEOTIDE SEQUENCE</scope>
    <source>
        <strain evidence="1">E1834</strain>
    </source>
</reference>
<protein>
    <submittedName>
        <fullName evidence="1">Uncharacterized protein</fullName>
    </submittedName>
</protein>
<proteinExistence type="predicted"/>
<accession>A0ACB1A4K2</accession>